<evidence type="ECO:0000313" key="2">
    <source>
        <dbReference type="Proteomes" id="UP001143347"/>
    </source>
</evidence>
<name>A0A9X3I6H7_9ACTN</name>
<accession>A0A9X3I6H7</accession>
<dbReference type="RefSeq" id="WP_266063028.1">
    <property type="nucleotide sequence ID" value="NZ_JAPKFM010000022.1"/>
</dbReference>
<proteinExistence type="predicted"/>
<evidence type="ECO:0000313" key="1">
    <source>
        <dbReference type="EMBL" id="MCX2966075.1"/>
    </source>
</evidence>
<keyword evidence="2" id="KW-1185">Reference proteome</keyword>
<organism evidence="1 2">
    <name type="scientific">Gordonia aquimaris</name>
    <dbReference type="NCBI Taxonomy" id="2984863"/>
    <lineage>
        <taxon>Bacteria</taxon>
        <taxon>Bacillati</taxon>
        <taxon>Actinomycetota</taxon>
        <taxon>Actinomycetes</taxon>
        <taxon>Mycobacteriales</taxon>
        <taxon>Gordoniaceae</taxon>
        <taxon>Gordonia</taxon>
    </lineage>
</organism>
<dbReference type="EMBL" id="JAPKFM010000022">
    <property type="protein sequence ID" value="MCX2966075.1"/>
    <property type="molecule type" value="Genomic_DNA"/>
</dbReference>
<protein>
    <submittedName>
        <fullName evidence="1">Uncharacterized protein</fullName>
    </submittedName>
</protein>
<sequence>MSGGQKASDYVLEPCVAMPEVTRAPDQRDWGQAVDGIGVLSEKGMWEARAKAADDAAEKLRDCLNTVSQIAAANYFGRDCQEGGFLRDRLRSSITSDAGWAAAIDLQISELMKLAQKCAEAAETLESQDRSSAGNFAEKR</sequence>
<comment type="caution">
    <text evidence="1">The sequence shown here is derived from an EMBL/GenBank/DDBJ whole genome shotgun (WGS) entry which is preliminary data.</text>
</comment>
<dbReference type="AlphaFoldDB" id="A0A9X3I6H7"/>
<gene>
    <name evidence="1" type="ORF">OSB52_18480</name>
</gene>
<dbReference type="Proteomes" id="UP001143347">
    <property type="component" value="Unassembled WGS sequence"/>
</dbReference>
<reference evidence="1" key="1">
    <citation type="submission" date="2022-10" db="EMBL/GenBank/DDBJ databases">
        <title>WGS of marine actinomycetes from Thailand.</title>
        <authorList>
            <person name="Thawai C."/>
        </authorList>
    </citation>
    <scope>NUCLEOTIDE SEQUENCE</scope>
    <source>
        <strain evidence="1">SW21</strain>
    </source>
</reference>